<feature type="region of interest" description="Disordered" evidence="1">
    <location>
        <begin position="1"/>
        <end position="64"/>
    </location>
</feature>
<keyword evidence="3" id="KW-1185">Reference proteome</keyword>
<proteinExistence type="predicted"/>
<comment type="caution">
    <text evidence="2">The sequence shown here is derived from an EMBL/GenBank/DDBJ whole genome shotgun (WGS) entry which is preliminary data.</text>
</comment>
<dbReference type="STRING" id="97359.A0A550CYM3"/>
<gene>
    <name evidence="2" type="ORF">BD626DRAFT_475521</name>
</gene>
<evidence type="ECO:0000256" key="1">
    <source>
        <dbReference type="SAM" id="MobiDB-lite"/>
    </source>
</evidence>
<reference evidence="2 3" key="1">
    <citation type="journal article" date="2019" name="New Phytol.">
        <title>Comparative genomics reveals unique wood-decay strategies and fruiting body development in the Schizophyllaceae.</title>
        <authorList>
            <person name="Almasi E."/>
            <person name="Sahu N."/>
            <person name="Krizsan K."/>
            <person name="Balint B."/>
            <person name="Kovacs G.M."/>
            <person name="Kiss B."/>
            <person name="Cseklye J."/>
            <person name="Drula E."/>
            <person name="Henrissat B."/>
            <person name="Nagy I."/>
            <person name="Chovatia M."/>
            <person name="Adam C."/>
            <person name="LaButti K."/>
            <person name="Lipzen A."/>
            <person name="Riley R."/>
            <person name="Grigoriev I.V."/>
            <person name="Nagy L.G."/>
        </authorList>
    </citation>
    <scope>NUCLEOTIDE SEQUENCE [LARGE SCALE GENOMIC DNA]</scope>
    <source>
        <strain evidence="2 3">NL-1724</strain>
    </source>
</reference>
<feature type="compositionally biased region" description="Low complexity" evidence="1">
    <location>
        <begin position="1"/>
        <end position="17"/>
    </location>
</feature>
<feature type="compositionally biased region" description="Basic and acidic residues" evidence="1">
    <location>
        <begin position="54"/>
        <end position="64"/>
    </location>
</feature>
<protein>
    <submittedName>
        <fullName evidence="2">Uncharacterized protein</fullName>
    </submittedName>
</protein>
<feature type="region of interest" description="Disordered" evidence="1">
    <location>
        <begin position="99"/>
        <end position="148"/>
    </location>
</feature>
<sequence>MADELSMSNLSLNSNGSQMEDWDRSLEMADVPATPPRNSVAFPGDADENATPGKRGEGKGKRSLSELLRLHAEKGTDCMFTQEEAKTVGDVLGQWINASSSPYEGEDDFFSRAQDDSAVPSPRPAPVDSRPRGKSETATRSNGADGKS</sequence>
<dbReference type="AlphaFoldDB" id="A0A550CYM3"/>
<name>A0A550CYM3_9AGAR</name>
<dbReference type="OrthoDB" id="3247268at2759"/>
<dbReference type="Proteomes" id="UP000320762">
    <property type="component" value="Unassembled WGS sequence"/>
</dbReference>
<accession>A0A550CYM3</accession>
<evidence type="ECO:0000313" key="2">
    <source>
        <dbReference type="EMBL" id="TRM69858.1"/>
    </source>
</evidence>
<organism evidence="2 3">
    <name type="scientific">Schizophyllum amplum</name>
    <dbReference type="NCBI Taxonomy" id="97359"/>
    <lineage>
        <taxon>Eukaryota</taxon>
        <taxon>Fungi</taxon>
        <taxon>Dikarya</taxon>
        <taxon>Basidiomycota</taxon>
        <taxon>Agaricomycotina</taxon>
        <taxon>Agaricomycetes</taxon>
        <taxon>Agaricomycetidae</taxon>
        <taxon>Agaricales</taxon>
        <taxon>Schizophyllaceae</taxon>
        <taxon>Schizophyllum</taxon>
    </lineage>
</organism>
<dbReference type="EMBL" id="VDMD01000001">
    <property type="protein sequence ID" value="TRM69858.1"/>
    <property type="molecule type" value="Genomic_DNA"/>
</dbReference>
<evidence type="ECO:0000313" key="3">
    <source>
        <dbReference type="Proteomes" id="UP000320762"/>
    </source>
</evidence>